<evidence type="ECO:0000313" key="1">
    <source>
        <dbReference type="EMBL" id="VFJ12943.1"/>
    </source>
</evidence>
<sequence>MSLTDFKVVPVTETYKGKTYSQWIAHWTNWFFMPNPDQYNSQPWNDVKFLTSFPSPHEIAQLGNPGERVRYEGSEFQNIPNIKTGENRLVMYDDQAIFFPVILAMWVNSDDKDYGYMERYVKIQNSMSDDPPGVHQFTLDSLPLLPSDEVINHRIMSDGLFQVHIPDATYGTSLKDFVAEPSPPGTYGAVCEGYFFMLKNLMAREEPYLLTSFATGAPYVGFGEYHASFVYEIKVFHHDLKPRAPQTGKFPERILKFIEQKSSTARTGQDISESIYSITESLDDFRKANKAYTLLNKSGKKDAQKYAISMLVLGNVKRKIPAFIRSRKRPEKIELETEKINSIVKHIADSIVSSSDNVTQSSIPESQSSQEQIDGYLSIIRDALEEEKRLVEKDKKSVRDQEIINAIDLLLNKIEKDAKN</sequence>
<dbReference type="AlphaFoldDB" id="A0A484I871"/>
<dbReference type="EMBL" id="LR216287">
    <property type="protein sequence ID" value="VFJ12943.1"/>
    <property type="molecule type" value="Genomic_DNA"/>
</dbReference>
<keyword evidence="2" id="KW-1185">Reference proteome</keyword>
<dbReference type="OrthoDB" id="387219at2157"/>
<dbReference type="KEGG" id="nfn:NFRAN_0621"/>
<proteinExistence type="predicted"/>
<protein>
    <submittedName>
        <fullName evidence="1">Uncharacterized protein</fullName>
    </submittedName>
</protein>
<dbReference type="GeneID" id="39420128"/>
<name>A0A484I871_9ARCH</name>
<organism evidence="1 2">
    <name type="scientific">Candidatus Nitrosocosmicus franklandianus</name>
    <dbReference type="NCBI Taxonomy" id="1798806"/>
    <lineage>
        <taxon>Archaea</taxon>
        <taxon>Nitrososphaerota</taxon>
        <taxon>Nitrososphaeria</taxon>
        <taxon>Nitrososphaerales</taxon>
        <taxon>Nitrososphaeraceae</taxon>
        <taxon>Candidatus Nitrosocosmicus</taxon>
    </lineage>
</organism>
<accession>A0A484I871</accession>
<dbReference type="Proteomes" id="UP000294299">
    <property type="component" value="Chromosome NFRAN"/>
</dbReference>
<reference evidence="1 2" key="1">
    <citation type="submission" date="2019-02" db="EMBL/GenBank/DDBJ databases">
        <authorList>
            <person name="Lehtovirta-Morley E L."/>
        </authorList>
    </citation>
    <scope>NUCLEOTIDE SEQUENCE [LARGE SCALE GENOMIC DNA]</scope>
    <source>
        <strain evidence="1">NFRAN1</strain>
    </source>
</reference>
<gene>
    <name evidence="1" type="ORF">NFRAN_0621</name>
</gene>
<evidence type="ECO:0000313" key="2">
    <source>
        <dbReference type="Proteomes" id="UP000294299"/>
    </source>
</evidence>
<dbReference type="RefSeq" id="WP_134482943.1">
    <property type="nucleotide sequence ID" value="NZ_LR216287.1"/>
</dbReference>